<dbReference type="OrthoDB" id="198652at2759"/>
<protein>
    <submittedName>
        <fullName evidence="1">Uncharacterized protein</fullName>
    </submittedName>
</protein>
<dbReference type="NCBIfam" id="TIGR01668">
    <property type="entry name" value="YqeG_hyp_ppase"/>
    <property type="match status" value="1"/>
</dbReference>
<dbReference type="InterPro" id="IPR036412">
    <property type="entry name" value="HAD-like_sf"/>
</dbReference>
<keyword evidence="2" id="KW-1185">Reference proteome</keyword>
<dbReference type="Gene3D" id="3.40.50.1000">
    <property type="entry name" value="HAD superfamily/HAD-like"/>
    <property type="match status" value="1"/>
</dbReference>
<accession>A0A4T0FGG6</accession>
<organism evidence="1 2">
    <name type="scientific">Wallemia hederae</name>
    <dbReference type="NCBI Taxonomy" id="1540922"/>
    <lineage>
        <taxon>Eukaryota</taxon>
        <taxon>Fungi</taxon>
        <taxon>Dikarya</taxon>
        <taxon>Basidiomycota</taxon>
        <taxon>Wallemiomycotina</taxon>
        <taxon>Wallemiomycetes</taxon>
        <taxon>Wallemiales</taxon>
        <taxon>Wallemiaceae</taxon>
        <taxon>Wallemia</taxon>
    </lineage>
</organism>
<dbReference type="InterPro" id="IPR027706">
    <property type="entry name" value="PGP_Pase"/>
</dbReference>
<name>A0A4T0FGG6_9BASI</name>
<evidence type="ECO:0000313" key="1">
    <source>
        <dbReference type="EMBL" id="TIA87148.1"/>
    </source>
</evidence>
<dbReference type="InterPro" id="IPR023214">
    <property type="entry name" value="HAD_sf"/>
</dbReference>
<dbReference type="Proteomes" id="UP000310189">
    <property type="component" value="Unassembled WGS sequence"/>
</dbReference>
<comment type="caution">
    <text evidence="1">The sequence shown here is derived from an EMBL/GenBank/DDBJ whole genome shotgun (WGS) entry which is preliminary data.</text>
</comment>
<dbReference type="SUPFAM" id="SSF56784">
    <property type="entry name" value="HAD-like"/>
    <property type="match status" value="1"/>
</dbReference>
<dbReference type="Pfam" id="PF09419">
    <property type="entry name" value="PGP_phosphatase"/>
    <property type="match status" value="1"/>
</dbReference>
<dbReference type="InterPro" id="IPR010021">
    <property type="entry name" value="PGPP1/Gep4"/>
</dbReference>
<sequence>MLLPISFLLDIRSIDLSALKRKGVTGIVIDRDNCLTLPRQDHVVTELQSSWDECKQVFGSHRCVILSNSAGTSKDPGLIQAQVLSRNTGVEVIQHTDPKPSYKLKTPLESNLGDLKNVAFVGDRLLTDVYMGNAFGGVTIHTQQLWGADSKGEAFGRWLENWLARSVVADNDGYLDCIRVTVMNK</sequence>
<dbReference type="AlphaFoldDB" id="A0A4T0FGG6"/>
<gene>
    <name evidence="1" type="ORF">E3P99_03353</name>
</gene>
<proteinExistence type="predicted"/>
<dbReference type="EMBL" id="SPNW01000063">
    <property type="protein sequence ID" value="TIA87148.1"/>
    <property type="molecule type" value="Genomic_DNA"/>
</dbReference>
<reference evidence="1 2" key="1">
    <citation type="submission" date="2019-03" db="EMBL/GenBank/DDBJ databases">
        <title>Sequencing 23 genomes of Wallemia ichthyophaga.</title>
        <authorList>
            <person name="Gostincar C."/>
        </authorList>
    </citation>
    <scope>NUCLEOTIDE SEQUENCE [LARGE SCALE GENOMIC DNA]</scope>
    <source>
        <strain evidence="1 2">EXF-5753</strain>
    </source>
</reference>
<evidence type="ECO:0000313" key="2">
    <source>
        <dbReference type="Proteomes" id="UP000310189"/>
    </source>
</evidence>
<dbReference type="GO" id="GO:0008962">
    <property type="term" value="F:phosphatidylglycerophosphatase activity"/>
    <property type="evidence" value="ECO:0007669"/>
    <property type="project" value="InterPro"/>
</dbReference>